<proteinExistence type="predicted"/>
<evidence type="ECO:0000313" key="2">
    <source>
        <dbReference type="EMBL" id="QOD37945.1"/>
    </source>
</evidence>
<evidence type="ECO:0000313" key="3">
    <source>
        <dbReference type="Proteomes" id="UP000516514"/>
    </source>
</evidence>
<feature type="coiled-coil region" evidence="1">
    <location>
        <begin position="57"/>
        <end position="91"/>
    </location>
</feature>
<dbReference type="Proteomes" id="UP000516514">
    <property type="component" value="Chromosome"/>
</dbReference>
<keyword evidence="3" id="KW-1185">Reference proteome</keyword>
<organism evidence="2 3">
    <name type="scientific">Candidatus Wolbachia massiliensis</name>
    <dbReference type="NCBI Taxonomy" id="1845000"/>
    <lineage>
        <taxon>Bacteria</taxon>
        <taxon>Pseudomonadati</taxon>
        <taxon>Pseudomonadota</taxon>
        <taxon>Alphaproteobacteria</taxon>
        <taxon>Rickettsiales</taxon>
        <taxon>Anaplasmataceae</taxon>
        <taxon>Wolbachieae</taxon>
        <taxon>Wolbachia</taxon>
    </lineage>
</organism>
<dbReference type="InterPro" id="IPR036192">
    <property type="entry name" value="Cell_div_ZapA-like_sf"/>
</dbReference>
<keyword evidence="2" id="KW-0131">Cell cycle</keyword>
<dbReference type="GO" id="GO:0051301">
    <property type="term" value="P:cell division"/>
    <property type="evidence" value="ECO:0007669"/>
    <property type="project" value="UniProtKB-KW"/>
</dbReference>
<dbReference type="SUPFAM" id="SSF102829">
    <property type="entry name" value="Cell division protein ZapA-like"/>
    <property type="match status" value="1"/>
</dbReference>
<accession>A0A7L7YPG7</accession>
<gene>
    <name evidence="2" type="ORF">ID128_03760</name>
</gene>
<keyword evidence="1" id="KW-0175">Coiled coil</keyword>
<protein>
    <submittedName>
        <fullName evidence="2">Cell division protein ZapA</fullName>
    </submittedName>
</protein>
<evidence type="ECO:0000256" key="1">
    <source>
        <dbReference type="SAM" id="Coils"/>
    </source>
</evidence>
<keyword evidence="2" id="KW-0132">Cell division</keyword>
<dbReference type="RefSeq" id="WP_191110774.1">
    <property type="nucleotide sequence ID" value="NZ_CP061738.1"/>
</dbReference>
<dbReference type="InterPro" id="IPR007838">
    <property type="entry name" value="Cell_div_ZapA-like"/>
</dbReference>
<dbReference type="KEGG" id="wms:ID128_03760"/>
<name>A0A7L7YPG7_9RICK</name>
<reference evidence="2 3" key="1">
    <citation type="submission" date="2020-09" db="EMBL/GenBank/DDBJ databases">
        <title>An Earliest Endosymbiont, Wolbachia massiliensis sp. nov., Strain PL13 From the Bed Bug (Cimex hemipterius), Type strain of a New supergroup T.</title>
        <authorList>
            <person name="Laidoudi Y."/>
            <person name="Levasseur A."/>
            <person name="Medkour H."/>
            <person name="Maaloum M."/>
            <person name="BenKhedher M."/>
            <person name="Sambou M."/>
            <person name="Bassene H."/>
            <person name="Davoust B."/>
            <person name="Fenollar F."/>
            <person name="Raoult D."/>
            <person name="Mediannikov O."/>
        </authorList>
    </citation>
    <scope>NUCLEOTIDE SEQUENCE [LARGE SCALE GENOMIC DNA]</scope>
    <source>
        <strain evidence="2 3">PL13</strain>
    </source>
</reference>
<dbReference type="EMBL" id="CP061738">
    <property type="protein sequence ID" value="QOD37945.1"/>
    <property type="molecule type" value="Genomic_DNA"/>
</dbReference>
<sequence>MQIVEIVIRNSTYKVSCENGKKDHLLHLANSFDKLVSSISQKIGGKGSDTLNFLLAALTLEDKVLELTKQLNEITQERKKYRNEKRAEYTEVLGKVNKIIEYIKD</sequence>
<dbReference type="Pfam" id="PF05164">
    <property type="entry name" value="ZapA"/>
    <property type="match status" value="1"/>
</dbReference>
<dbReference type="AlphaFoldDB" id="A0A7L7YPG7"/>